<dbReference type="EMBL" id="JAADZU010000002">
    <property type="protein sequence ID" value="NDK88110.1"/>
    <property type="molecule type" value="Genomic_DNA"/>
</dbReference>
<reference evidence="2 3" key="1">
    <citation type="submission" date="2020-01" db="EMBL/GenBank/DDBJ databases">
        <title>Investigation of new actinobacteria for the biodesulphurisation of diesel fuel.</title>
        <authorList>
            <person name="Athi Narayanan S.M."/>
        </authorList>
    </citation>
    <scope>NUCLEOTIDE SEQUENCE [LARGE SCALE GENOMIC DNA]</scope>
    <source>
        <strain evidence="2 3">213E</strain>
    </source>
</reference>
<dbReference type="PROSITE" id="PS50206">
    <property type="entry name" value="RHODANESE_3"/>
    <property type="match status" value="1"/>
</dbReference>
<dbReference type="InterPro" id="IPR001763">
    <property type="entry name" value="Rhodanese-like_dom"/>
</dbReference>
<protein>
    <submittedName>
        <fullName evidence="2">Rhodanese-like domain-containing protein</fullName>
    </submittedName>
</protein>
<dbReference type="Proteomes" id="UP000466307">
    <property type="component" value="Unassembled WGS sequence"/>
</dbReference>
<dbReference type="AlphaFoldDB" id="A0A7K3LIR9"/>
<evidence type="ECO:0000259" key="1">
    <source>
        <dbReference type="PROSITE" id="PS50206"/>
    </source>
</evidence>
<dbReference type="InterPro" id="IPR036873">
    <property type="entry name" value="Rhodanese-like_dom_sf"/>
</dbReference>
<sequence>MTASVQVLAPVSTPIPAPVSAPAPGAPLSIQVTDYRAVVAAGATAVDLRAHHKRQTDGALFGALAVDAAEALDLLDPASPNSLRTATADARWILISDDGHEAEWLAWHLQALGVTNAVFVVGGYQRLRRAGINGRIDDAELAVYSAH</sequence>
<gene>
    <name evidence="2" type="ORF">GYA93_00720</name>
</gene>
<name>A0A7K3LIR9_9ACTN</name>
<accession>A0A7K3LIR9</accession>
<dbReference type="RefSeq" id="WP_020792614.1">
    <property type="nucleotide sequence ID" value="NZ_JAADZU010000002.1"/>
</dbReference>
<evidence type="ECO:0000313" key="2">
    <source>
        <dbReference type="EMBL" id="NDK88110.1"/>
    </source>
</evidence>
<comment type="caution">
    <text evidence="2">The sequence shown here is derived from an EMBL/GenBank/DDBJ whole genome shotgun (WGS) entry which is preliminary data.</text>
</comment>
<dbReference type="SUPFAM" id="SSF52821">
    <property type="entry name" value="Rhodanese/Cell cycle control phosphatase"/>
    <property type="match status" value="1"/>
</dbReference>
<feature type="domain" description="Rhodanese" evidence="1">
    <location>
        <begin position="39"/>
        <end position="136"/>
    </location>
</feature>
<keyword evidence="3" id="KW-1185">Reference proteome</keyword>
<organism evidence="2 3">
    <name type="scientific">Gordonia desulfuricans</name>
    <dbReference type="NCBI Taxonomy" id="89051"/>
    <lineage>
        <taxon>Bacteria</taxon>
        <taxon>Bacillati</taxon>
        <taxon>Actinomycetota</taxon>
        <taxon>Actinomycetes</taxon>
        <taxon>Mycobacteriales</taxon>
        <taxon>Gordoniaceae</taxon>
        <taxon>Gordonia</taxon>
    </lineage>
</organism>
<proteinExistence type="predicted"/>
<dbReference type="Gene3D" id="3.40.250.10">
    <property type="entry name" value="Rhodanese-like domain"/>
    <property type="match status" value="1"/>
</dbReference>
<evidence type="ECO:0000313" key="3">
    <source>
        <dbReference type="Proteomes" id="UP000466307"/>
    </source>
</evidence>